<dbReference type="InterPro" id="IPR036457">
    <property type="entry name" value="PPM-type-like_dom_sf"/>
</dbReference>
<dbReference type="Gene3D" id="3.60.40.10">
    <property type="entry name" value="PPM-type phosphatase domain"/>
    <property type="match status" value="1"/>
</dbReference>
<dbReference type="GO" id="GO:0016020">
    <property type="term" value="C:membrane"/>
    <property type="evidence" value="ECO:0007669"/>
    <property type="project" value="UniProtKB-SubCell"/>
</dbReference>
<dbReference type="Pfam" id="PF00481">
    <property type="entry name" value="PP2C"/>
    <property type="match status" value="1"/>
</dbReference>
<accession>A0A1R2D4K4</accession>
<dbReference type="GO" id="GO:0004722">
    <property type="term" value="F:protein serine/threonine phosphatase activity"/>
    <property type="evidence" value="ECO:0007669"/>
    <property type="project" value="InterPro"/>
</dbReference>
<sequence>MGTCFVCDSKIHENISYNEDVTLSIKERDRLGKVFRTDKVKFKLTMPIIHIYEEVNLFKLHLSVSACVLPGIDPRSMLNKECQDNLLCLNKDSLYLVGLFDGHGIDGLRVVEFVKDYMKSYFTKNTAGFISGPSESLTYMITECDKKLRSSTSGIDCSVSGTTAVVMIISDVIHVASVGDSRAILAMVGSVDPNFIPGKRYVEPNREIYPLRLTIDQRPNIKEELERIKKAGGKVQQLSNENGVKIGPYRVWKKTGTLPGLAMSRSIGDAIGKEIGVISTPMCNSFMFDKSTDLFLVIASDGIWDVMNCTEVINFIDKFRPLCKKNPEPVSFPVKAENTTVAHLIAEEARVRWMEICQDEDVMIDDISVVVVELKFLELFSEIPGGARQNVDVNTSVVSITDSGRLISSKGDPVRGSFVPAREVARRRIDPKRGSYVYENTKIDYESYPDLLDIPFSK</sequence>
<dbReference type="InterPro" id="IPR015655">
    <property type="entry name" value="PP2C"/>
</dbReference>
<keyword evidence="5" id="KW-1185">Reference proteome</keyword>
<evidence type="ECO:0000259" key="3">
    <source>
        <dbReference type="PROSITE" id="PS51746"/>
    </source>
</evidence>
<evidence type="ECO:0000256" key="2">
    <source>
        <dbReference type="ARBA" id="ARBA00023136"/>
    </source>
</evidence>
<dbReference type="AlphaFoldDB" id="A0A1R2D4K4"/>
<name>A0A1R2D4K4_9CILI</name>
<dbReference type="SMART" id="SM00332">
    <property type="entry name" value="PP2Cc"/>
    <property type="match status" value="1"/>
</dbReference>
<evidence type="ECO:0000313" key="4">
    <source>
        <dbReference type="EMBL" id="OMJ96140.1"/>
    </source>
</evidence>
<evidence type="ECO:0000256" key="1">
    <source>
        <dbReference type="ARBA" id="ARBA00004370"/>
    </source>
</evidence>
<evidence type="ECO:0000313" key="5">
    <source>
        <dbReference type="Proteomes" id="UP000187209"/>
    </source>
</evidence>
<reference evidence="4 5" key="1">
    <citation type="submission" date="2016-11" db="EMBL/GenBank/DDBJ databases">
        <title>The macronuclear genome of Stentor coeruleus: a giant cell with tiny introns.</title>
        <authorList>
            <person name="Slabodnick M."/>
            <person name="Ruby J.G."/>
            <person name="Reiff S.B."/>
            <person name="Swart E.C."/>
            <person name="Gosai S."/>
            <person name="Prabakaran S."/>
            <person name="Witkowska E."/>
            <person name="Larue G.E."/>
            <person name="Fisher S."/>
            <person name="Freeman R.M."/>
            <person name="Gunawardena J."/>
            <person name="Chu W."/>
            <person name="Stover N.A."/>
            <person name="Gregory B.D."/>
            <person name="Nowacki M."/>
            <person name="Derisi J."/>
            <person name="Roy S.W."/>
            <person name="Marshall W.F."/>
            <person name="Sood P."/>
        </authorList>
    </citation>
    <scope>NUCLEOTIDE SEQUENCE [LARGE SCALE GENOMIC DNA]</scope>
    <source>
        <strain evidence="4">WM001</strain>
    </source>
</reference>
<dbReference type="EMBL" id="MPUH01000003">
    <property type="protein sequence ID" value="OMJ96140.1"/>
    <property type="molecule type" value="Genomic_DNA"/>
</dbReference>
<gene>
    <name evidence="4" type="ORF">SteCoe_318</name>
</gene>
<dbReference type="SUPFAM" id="SSF81606">
    <property type="entry name" value="PP2C-like"/>
    <property type="match status" value="1"/>
</dbReference>
<dbReference type="CDD" id="cd00143">
    <property type="entry name" value="PP2Cc"/>
    <property type="match status" value="1"/>
</dbReference>
<organism evidence="4 5">
    <name type="scientific">Stentor coeruleus</name>
    <dbReference type="NCBI Taxonomy" id="5963"/>
    <lineage>
        <taxon>Eukaryota</taxon>
        <taxon>Sar</taxon>
        <taxon>Alveolata</taxon>
        <taxon>Ciliophora</taxon>
        <taxon>Postciliodesmatophora</taxon>
        <taxon>Heterotrichea</taxon>
        <taxon>Heterotrichida</taxon>
        <taxon>Stentoridae</taxon>
        <taxon>Stentor</taxon>
    </lineage>
</organism>
<comment type="caution">
    <text evidence="4">The sequence shown here is derived from an EMBL/GenBank/DDBJ whole genome shotgun (WGS) entry which is preliminary data.</text>
</comment>
<keyword evidence="2" id="KW-0472">Membrane</keyword>
<dbReference type="PROSITE" id="PS51746">
    <property type="entry name" value="PPM_2"/>
    <property type="match status" value="1"/>
</dbReference>
<proteinExistence type="predicted"/>
<feature type="domain" description="PPM-type phosphatase" evidence="3">
    <location>
        <begin position="63"/>
        <end position="374"/>
    </location>
</feature>
<dbReference type="PANTHER" id="PTHR47992">
    <property type="entry name" value="PROTEIN PHOSPHATASE"/>
    <property type="match status" value="1"/>
</dbReference>
<dbReference type="Proteomes" id="UP000187209">
    <property type="component" value="Unassembled WGS sequence"/>
</dbReference>
<comment type="subcellular location">
    <subcellularLocation>
        <location evidence="1">Membrane</location>
    </subcellularLocation>
</comment>
<protein>
    <recommendedName>
        <fullName evidence="3">PPM-type phosphatase domain-containing protein</fullName>
    </recommendedName>
</protein>
<dbReference type="InterPro" id="IPR001932">
    <property type="entry name" value="PPM-type_phosphatase-like_dom"/>
</dbReference>